<proteinExistence type="predicted"/>
<dbReference type="AlphaFoldDB" id="A0A0D9YUP3"/>
<evidence type="ECO:0000313" key="3">
    <source>
        <dbReference type="Proteomes" id="UP000026961"/>
    </source>
</evidence>
<name>A0A0D9YUP3_9ORYZ</name>
<reference evidence="2" key="2">
    <citation type="submission" date="2018-05" db="EMBL/GenBank/DDBJ databases">
        <title>OgluRS3 (Oryza glumaepatula Reference Sequence Version 3).</title>
        <authorList>
            <person name="Zhang J."/>
            <person name="Kudrna D."/>
            <person name="Lee S."/>
            <person name="Talag J."/>
            <person name="Welchert J."/>
            <person name="Wing R.A."/>
        </authorList>
    </citation>
    <scope>NUCLEOTIDE SEQUENCE [LARGE SCALE GENOMIC DNA]</scope>
</reference>
<dbReference type="HOGENOM" id="CLU_1436489_0_0_1"/>
<organism evidence="2">
    <name type="scientific">Oryza glumipatula</name>
    <dbReference type="NCBI Taxonomy" id="40148"/>
    <lineage>
        <taxon>Eukaryota</taxon>
        <taxon>Viridiplantae</taxon>
        <taxon>Streptophyta</taxon>
        <taxon>Embryophyta</taxon>
        <taxon>Tracheophyta</taxon>
        <taxon>Spermatophyta</taxon>
        <taxon>Magnoliopsida</taxon>
        <taxon>Liliopsida</taxon>
        <taxon>Poales</taxon>
        <taxon>Poaceae</taxon>
        <taxon>BOP clade</taxon>
        <taxon>Oryzoideae</taxon>
        <taxon>Oryzeae</taxon>
        <taxon>Oryzinae</taxon>
        <taxon>Oryza</taxon>
    </lineage>
</organism>
<feature type="region of interest" description="Disordered" evidence="1">
    <location>
        <begin position="1"/>
        <end position="86"/>
    </location>
</feature>
<keyword evidence="3" id="KW-1185">Reference proteome</keyword>
<feature type="compositionally biased region" description="Basic and acidic residues" evidence="1">
    <location>
        <begin position="68"/>
        <end position="77"/>
    </location>
</feature>
<dbReference type="Proteomes" id="UP000026961">
    <property type="component" value="Chromosome 2"/>
</dbReference>
<dbReference type="Gramene" id="OGLUM02G23780.1">
    <property type="protein sequence ID" value="OGLUM02G23780.1"/>
    <property type="gene ID" value="OGLUM02G23780"/>
</dbReference>
<accession>A0A0D9YUP3</accession>
<reference evidence="2" key="1">
    <citation type="submission" date="2015-04" db="UniProtKB">
        <authorList>
            <consortium name="EnsemblPlants"/>
        </authorList>
    </citation>
    <scope>IDENTIFICATION</scope>
</reference>
<protein>
    <submittedName>
        <fullName evidence="2">Uncharacterized protein</fullName>
    </submittedName>
</protein>
<evidence type="ECO:0000313" key="2">
    <source>
        <dbReference type="EnsemblPlants" id="OGLUM02G23780.1"/>
    </source>
</evidence>
<sequence length="189" mass="20088">MRCKRSESGLAVRPRPRASERSSLPALPVQADRGIATRDATGGVHAPAPARDQAQRPRGKPGGGGDEEAARQERGRGSGELVAHGGSAVASRTSSRVVVVGKLNAELVTVSSPRPVSAFAIATSATPCCCACHSSELCQLERKDYNRFNIWTLLIKGIRSFESAQIEIKIFAAARSRQKKPLRVATCAD</sequence>
<dbReference type="EnsemblPlants" id="OGLUM02G23780.1">
    <property type="protein sequence ID" value="OGLUM02G23780.1"/>
    <property type="gene ID" value="OGLUM02G23780"/>
</dbReference>
<evidence type="ECO:0000256" key="1">
    <source>
        <dbReference type="SAM" id="MobiDB-lite"/>
    </source>
</evidence>